<evidence type="ECO:0000256" key="3">
    <source>
        <dbReference type="SAM" id="MobiDB-lite"/>
    </source>
</evidence>
<dbReference type="InterPro" id="IPR020806">
    <property type="entry name" value="PKS_PP-bd"/>
</dbReference>
<dbReference type="Pfam" id="PF00550">
    <property type="entry name" value="PP-binding"/>
    <property type="match status" value="1"/>
</dbReference>
<dbReference type="GO" id="GO:0031177">
    <property type="term" value="F:phosphopantetheine binding"/>
    <property type="evidence" value="ECO:0007669"/>
    <property type="project" value="InterPro"/>
</dbReference>
<accession>A0A6J4JR33</accession>
<dbReference type="InterPro" id="IPR036736">
    <property type="entry name" value="ACP-like_sf"/>
</dbReference>
<keyword evidence="2" id="KW-0597">Phosphoprotein</keyword>
<dbReference type="EMBL" id="CADCTP010000365">
    <property type="protein sequence ID" value="CAA9285203.1"/>
    <property type="molecule type" value="Genomic_DNA"/>
</dbReference>
<dbReference type="Gene3D" id="1.10.1200.10">
    <property type="entry name" value="ACP-like"/>
    <property type="match status" value="1"/>
</dbReference>
<evidence type="ECO:0000259" key="4">
    <source>
        <dbReference type="PROSITE" id="PS50075"/>
    </source>
</evidence>
<dbReference type="PROSITE" id="PS50075">
    <property type="entry name" value="CARRIER"/>
    <property type="match status" value="1"/>
</dbReference>
<organism evidence="5">
    <name type="scientific">uncultured Mycobacteriales bacterium</name>
    <dbReference type="NCBI Taxonomy" id="581187"/>
    <lineage>
        <taxon>Bacteria</taxon>
        <taxon>Bacillati</taxon>
        <taxon>Actinomycetota</taxon>
        <taxon>Actinomycetes</taxon>
        <taxon>Mycobacteriales</taxon>
        <taxon>environmental samples</taxon>
    </lineage>
</organism>
<reference evidence="5" key="1">
    <citation type="submission" date="2020-02" db="EMBL/GenBank/DDBJ databases">
        <authorList>
            <person name="Meier V. D."/>
        </authorList>
    </citation>
    <scope>NUCLEOTIDE SEQUENCE</scope>
    <source>
        <strain evidence="5">AVDCRST_MAG41</strain>
    </source>
</reference>
<evidence type="ECO:0000313" key="5">
    <source>
        <dbReference type="EMBL" id="CAA9285203.1"/>
    </source>
</evidence>
<feature type="compositionally biased region" description="Low complexity" evidence="3">
    <location>
        <begin position="12"/>
        <end position="22"/>
    </location>
</feature>
<evidence type="ECO:0000256" key="2">
    <source>
        <dbReference type="ARBA" id="ARBA00022553"/>
    </source>
</evidence>
<sequence>MDDHVSEPTPDPAAEPAEAVAEQDGSAELRQHLAGLVADRREEFLSELVRAEAETILSSPIALDSNFLEKGLNSLTALELAKTLISRVGGEVPMVAIVENPTPAELGSYLAREFTAEQDPVG</sequence>
<feature type="region of interest" description="Disordered" evidence="3">
    <location>
        <begin position="1"/>
        <end position="25"/>
    </location>
</feature>
<name>A0A6J4JR33_9ACTN</name>
<evidence type="ECO:0000256" key="1">
    <source>
        <dbReference type="ARBA" id="ARBA00022450"/>
    </source>
</evidence>
<dbReference type="InterPro" id="IPR009081">
    <property type="entry name" value="PP-bd_ACP"/>
</dbReference>
<feature type="domain" description="Carrier" evidence="4">
    <location>
        <begin position="39"/>
        <end position="114"/>
    </location>
</feature>
<dbReference type="SMART" id="SM00823">
    <property type="entry name" value="PKS_PP"/>
    <property type="match status" value="1"/>
</dbReference>
<dbReference type="AlphaFoldDB" id="A0A6J4JR33"/>
<keyword evidence="1" id="KW-0596">Phosphopantetheine</keyword>
<protein>
    <recommendedName>
        <fullName evidence="4">Carrier domain-containing protein</fullName>
    </recommendedName>
</protein>
<gene>
    <name evidence="5" type="ORF">AVDCRST_MAG41-3925</name>
</gene>
<proteinExistence type="predicted"/>
<dbReference type="SUPFAM" id="SSF47336">
    <property type="entry name" value="ACP-like"/>
    <property type="match status" value="1"/>
</dbReference>